<name>I3ZBN2_TERRK</name>
<dbReference type="EMBL" id="CP003379">
    <property type="protein sequence ID" value="AFL86650.1"/>
    <property type="molecule type" value="Genomic_DNA"/>
</dbReference>
<dbReference type="KEGG" id="trs:Terro_0301"/>
<dbReference type="AlphaFoldDB" id="I3ZBN2"/>
<dbReference type="Proteomes" id="UP000006056">
    <property type="component" value="Chromosome"/>
</dbReference>
<keyword evidence="2" id="KW-1185">Reference proteome</keyword>
<proteinExistence type="predicted"/>
<sequence>MRKRFQSLSRAFSPHHRNSTMTQGFALGWEVAGLQPALPVVRNQDVRKDFENNP</sequence>
<evidence type="ECO:0000313" key="2">
    <source>
        <dbReference type="Proteomes" id="UP000006056"/>
    </source>
</evidence>
<organism evidence="1 2">
    <name type="scientific">Terriglobus roseus (strain DSM 18391 / NRRL B-41598 / KBS 63)</name>
    <dbReference type="NCBI Taxonomy" id="926566"/>
    <lineage>
        <taxon>Bacteria</taxon>
        <taxon>Pseudomonadati</taxon>
        <taxon>Acidobacteriota</taxon>
        <taxon>Terriglobia</taxon>
        <taxon>Terriglobales</taxon>
        <taxon>Acidobacteriaceae</taxon>
        <taxon>Terriglobus</taxon>
    </lineage>
</organism>
<dbReference type="STRING" id="926566.Terro_0301"/>
<protein>
    <submittedName>
        <fullName evidence="1">Uncharacterized protein</fullName>
    </submittedName>
</protein>
<dbReference type="RefSeq" id="WP_014784219.1">
    <property type="nucleotide sequence ID" value="NC_018014.1"/>
</dbReference>
<accession>I3ZBN2</accession>
<reference evidence="1 2" key="1">
    <citation type="submission" date="2012-06" db="EMBL/GenBank/DDBJ databases">
        <title>Complete genome of Terriglobus roseus DSM 18391.</title>
        <authorList>
            <consortium name="US DOE Joint Genome Institute (JGI-PGF)"/>
            <person name="Lucas S."/>
            <person name="Copeland A."/>
            <person name="Lapidus A."/>
            <person name="Glavina del Rio T."/>
            <person name="Dalin E."/>
            <person name="Tice H."/>
            <person name="Bruce D."/>
            <person name="Goodwin L."/>
            <person name="Pitluck S."/>
            <person name="Peters L."/>
            <person name="Mikhailova N."/>
            <person name="Munk A.C.C."/>
            <person name="Kyrpides N."/>
            <person name="Mavromatis K."/>
            <person name="Ivanova N."/>
            <person name="Brettin T."/>
            <person name="Detter J.C."/>
            <person name="Han C."/>
            <person name="Larimer F."/>
            <person name="Land M."/>
            <person name="Hauser L."/>
            <person name="Markowitz V."/>
            <person name="Cheng J.-F."/>
            <person name="Hugenholtz P."/>
            <person name="Woyke T."/>
            <person name="Wu D."/>
            <person name="Brambilla E."/>
            <person name="Klenk H.-P."/>
            <person name="Eisen J.A."/>
        </authorList>
    </citation>
    <scope>NUCLEOTIDE SEQUENCE [LARGE SCALE GENOMIC DNA]</scope>
    <source>
        <strain evidence="2">DSM 18391 / NRRL B-41598 / KBS 63</strain>
    </source>
</reference>
<gene>
    <name evidence="1" type="ordered locus">Terro_0301</name>
</gene>
<evidence type="ECO:0000313" key="1">
    <source>
        <dbReference type="EMBL" id="AFL86650.1"/>
    </source>
</evidence>
<dbReference type="HOGENOM" id="CLU_3048893_0_0_0"/>